<name>A0A3M7I9Q0_HORWE</name>
<evidence type="ECO:0000256" key="3">
    <source>
        <dbReference type="ARBA" id="ARBA00022741"/>
    </source>
</evidence>
<comment type="caution">
    <text evidence="7">The sequence shown here is derived from an EMBL/GenBank/DDBJ whole genome shotgun (WGS) entry which is preliminary data.</text>
</comment>
<dbReference type="GO" id="GO:0061631">
    <property type="term" value="F:ubiquitin conjugating enzyme activity"/>
    <property type="evidence" value="ECO:0007669"/>
    <property type="project" value="UniProtKB-EC"/>
</dbReference>
<dbReference type="OrthoDB" id="9978460at2759"/>
<dbReference type="EC" id="2.3.2.23" evidence="1"/>
<dbReference type="PROSITE" id="PS50127">
    <property type="entry name" value="UBC_2"/>
    <property type="match status" value="1"/>
</dbReference>
<dbReference type="EMBL" id="QWIT01000590">
    <property type="protein sequence ID" value="RMZ22201.1"/>
    <property type="molecule type" value="Genomic_DNA"/>
</dbReference>
<dbReference type="AlphaFoldDB" id="A0A3M7I9Q0"/>
<evidence type="ECO:0000313" key="8">
    <source>
        <dbReference type="Proteomes" id="UP000281677"/>
    </source>
</evidence>
<dbReference type="PANTHER" id="PTHR24067">
    <property type="entry name" value="UBIQUITIN-CONJUGATING ENZYME E2"/>
    <property type="match status" value="1"/>
</dbReference>
<keyword evidence="4" id="KW-0833">Ubl conjugation pathway</keyword>
<reference evidence="7 8" key="1">
    <citation type="journal article" date="2018" name="BMC Genomics">
        <title>Genomic evidence for intraspecific hybridization in a clonal and extremely halotolerant yeast.</title>
        <authorList>
            <person name="Gostincar C."/>
            <person name="Stajich J.E."/>
            <person name="Zupancic J."/>
            <person name="Zalar P."/>
            <person name="Gunde-Cimerman N."/>
        </authorList>
    </citation>
    <scope>NUCLEOTIDE SEQUENCE [LARGE SCALE GENOMIC DNA]</scope>
    <source>
        <strain evidence="7 8">EXF-120</strain>
    </source>
</reference>
<evidence type="ECO:0000256" key="2">
    <source>
        <dbReference type="ARBA" id="ARBA00022679"/>
    </source>
</evidence>
<keyword evidence="3" id="KW-0547">Nucleotide-binding</keyword>
<protein>
    <recommendedName>
        <fullName evidence="1">E2 ubiquitin-conjugating enzyme</fullName>
        <ecNumber evidence="1">2.3.2.23</ecNumber>
    </recommendedName>
</protein>
<gene>
    <name evidence="7" type="ORF">D0859_13777</name>
</gene>
<evidence type="ECO:0000256" key="1">
    <source>
        <dbReference type="ARBA" id="ARBA00012486"/>
    </source>
</evidence>
<dbReference type="GO" id="GO:0005524">
    <property type="term" value="F:ATP binding"/>
    <property type="evidence" value="ECO:0007669"/>
    <property type="project" value="UniProtKB-KW"/>
</dbReference>
<dbReference type="InterPro" id="IPR016135">
    <property type="entry name" value="UBQ-conjugating_enzyme/RWD"/>
</dbReference>
<evidence type="ECO:0000256" key="5">
    <source>
        <dbReference type="ARBA" id="ARBA00022840"/>
    </source>
</evidence>
<dbReference type="Gene3D" id="3.10.110.10">
    <property type="entry name" value="Ubiquitin Conjugating Enzyme"/>
    <property type="match status" value="1"/>
</dbReference>
<dbReference type="Proteomes" id="UP000281677">
    <property type="component" value="Unassembled WGS sequence"/>
</dbReference>
<dbReference type="SUPFAM" id="SSF54495">
    <property type="entry name" value="UBC-like"/>
    <property type="match status" value="1"/>
</dbReference>
<dbReference type="InterPro" id="IPR000608">
    <property type="entry name" value="UBC"/>
</dbReference>
<dbReference type="FunFam" id="3.10.110.10:FF:000060">
    <property type="entry name" value="Ubiquitin conjugating enzyme (UbcB)"/>
    <property type="match status" value="1"/>
</dbReference>
<feature type="domain" description="UBC core" evidence="6">
    <location>
        <begin position="19"/>
        <end position="169"/>
    </location>
</feature>
<proteinExistence type="predicted"/>
<keyword evidence="5" id="KW-0067">ATP-binding</keyword>
<organism evidence="7 8">
    <name type="scientific">Hortaea werneckii</name>
    <name type="common">Black yeast</name>
    <name type="synonym">Cladosporium werneckii</name>
    <dbReference type="NCBI Taxonomy" id="91943"/>
    <lineage>
        <taxon>Eukaryota</taxon>
        <taxon>Fungi</taxon>
        <taxon>Dikarya</taxon>
        <taxon>Ascomycota</taxon>
        <taxon>Pezizomycotina</taxon>
        <taxon>Dothideomycetes</taxon>
        <taxon>Dothideomycetidae</taxon>
        <taxon>Mycosphaerellales</taxon>
        <taxon>Teratosphaeriaceae</taxon>
        <taxon>Hortaea</taxon>
    </lineage>
</organism>
<accession>A0A3M7I9Q0</accession>
<sequence>MSTNKRIMKVCFSPSCKPIQTLTVAQELGEVQSNPPEGVTITLPNEGDFNVWHAKVSGPPDSVYAGGAFNIEIVLPKKYPFKPPRLGFKTKIYHPNVTNDENGAMCLGMLRSDEWKPPNKIAEVLKLVRAVMAAPQPEDSVEPAIADQFNNNRQEFDKIAKEWVNKYAQ</sequence>
<evidence type="ECO:0000259" key="6">
    <source>
        <dbReference type="PROSITE" id="PS50127"/>
    </source>
</evidence>
<dbReference type="VEuPathDB" id="FungiDB:BTJ68_14010"/>
<evidence type="ECO:0000256" key="4">
    <source>
        <dbReference type="ARBA" id="ARBA00022786"/>
    </source>
</evidence>
<dbReference type="Pfam" id="PF00179">
    <property type="entry name" value="UQ_con"/>
    <property type="match status" value="1"/>
</dbReference>
<dbReference type="SMART" id="SM00212">
    <property type="entry name" value="UBCc"/>
    <property type="match status" value="1"/>
</dbReference>
<keyword evidence="2" id="KW-0808">Transferase</keyword>
<evidence type="ECO:0000313" key="7">
    <source>
        <dbReference type="EMBL" id="RMZ22201.1"/>
    </source>
</evidence>
<dbReference type="InterPro" id="IPR050113">
    <property type="entry name" value="Ub_conjugating_enzyme"/>
</dbReference>